<dbReference type="RefSeq" id="WP_177209041.1">
    <property type="nucleotide sequence ID" value="NZ_FOVN01000006.1"/>
</dbReference>
<dbReference type="AlphaFoldDB" id="A0A1I5CWP6"/>
<reference evidence="2" key="1">
    <citation type="submission" date="2016-10" db="EMBL/GenBank/DDBJ databases">
        <authorList>
            <person name="Varghese N."/>
            <person name="Submissions S."/>
        </authorList>
    </citation>
    <scope>NUCLEOTIDE SEQUENCE [LARGE SCALE GENOMIC DNA]</scope>
    <source>
        <strain evidence="2">DSM 23925</strain>
    </source>
</reference>
<protein>
    <recommendedName>
        <fullName evidence="3">Peptidase E</fullName>
    </recommendedName>
</protein>
<accession>A0A1I5CWP6</accession>
<proteinExistence type="predicted"/>
<evidence type="ECO:0000313" key="1">
    <source>
        <dbReference type="EMBL" id="SFN91286.1"/>
    </source>
</evidence>
<dbReference type="InterPro" id="IPR046525">
    <property type="entry name" value="DUF6702"/>
</dbReference>
<evidence type="ECO:0000313" key="2">
    <source>
        <dbReference type="Proteomes" id="UP000198705"/>
    </source>
</evidence>
<organism evidence="1 2">
    <name type="scientific">Bizionia echini</name>
    <dbReference type="NCBI Taxonomy" id="649333"/>
    <lineage>
        <taxon>Bacteria</taxon>
        <taxon>Pseudomonadati</taxon>
        <taxon>Bacteroidota</taxon>
        <taxon>Flavobacteriia</taxon>
        <taxon>Flavobacteriales</taxon>
        <taxon>Flavobacteriaceae</taxon>
        <taxon>Bizionia</taxon>
    </lineage>
</organism>
<evidence type="ECO:0008006" key="3">
    <source>
        <dbReference type="Google" id="ProtNLM"/>
    </source>
</evidence>
<sequence length="167" mass="19625">MKLIKYLFVLAVVSLMAFTSAHKYYVSITQVEYVKNKQSVQIITRIFVDDLERLIRMRYDETVTLAAIDESEKVNGYIEKYIGEKMIITINGKQSNMKFLGKEYENDIVYCYFEIEQVASIQSFEIQNQVLFDVFPEQKNIVRTEINDESKSFILIKQNDKGLLNFK</sequence>
<keyword evidence="2" id="KW-1185">Reference proteome</keyword>
<name>A0A1I5CWP6_9FLAO</name>
<dbReference type="Proteomes" id="UP000198705">
    <property type="component" value="Unassembled WGS sequence"/>
</dbReference>
<dbReference type="Pfam" id="PF20420">
    <property type="entry name" value="DUF6702"/>
    <property type="match status" value="1"/>
</dbReference>
<dbReference type="STRING" id="649333.SAMN04487989_10644"/>
<gene>
    <name evidence="1" type="ORF">SAMN04487989_10644</name>
</gene>
<dbReference type="EMBL" id="FOVN01000006">
    <property type="protein sequence ID" value="SFN91286.1"/>
    <property type="molecule type" value="Genomic_DNA"/>
</dbReference>